<feature type="compositionally biased region" description="Polar residues" evidence="1">
    <location>
        <begin position="97"/>
        <end position="111"/>
    </location>
</feature>
<gene>
    <name evidence="2" type="ORF">CPB83DRAFT_860780</name>
</gene>
<name>A0A9P6E8M1_9AGAR</name>
<proteinExistence type="predicted"/>
<feature type="compositionally biased region" description="Polar residues" evidence="1">
    <location>
        <begin position="262"/>
        <end position="276"/>
    </location>
</feature>
<dbReference type="EMBL" id="MU157894">
    <property type="protein sequence ID" value="KAF9524723.1"/>
    <property type="molecule type" value="Genomic_DNA"/>
</dbReference>
<evidence type="ECO:0000313" key="2">
    <source>
        <dbReference type="EMBL" id="KAF9524723.1"/>
    </source>
</evidence>
<comment type="caution">
    <text evidence="2">The sequence shown here is derived from an EMBL/GenBank/DDBJ whole genome shotgun (WGS) entry which is preliminary data.</text>
</comment>
<accession>A0A9P6E8M1</accession>
<keyword evidence="3" id="KW-1185">Reference proteome</keyword>
<feature type="compositionally biased region" description="Basic and acidic residues" evidence="1">
    <location>
        <begin position="244"/>
        <end position="261"/>
    </location>
</feature>
<feature type="region of interest" description="Disordered" evidence="1">
    <location>
        <begin position="95"/>
        <end position="124"/>
    </location>
</feature>
<dbReference type="Proteomes" id="UP000807306">
    <property type="component" value="Unassembled WGS sequence"/>
</dbReference>
<feature type="compositionally biased region" description="Basic and acidic residues" evidence="1">
    <location>
        <begin position="277"/>
        <end position="294"/>
    </location>
</feature>
<feature type="region of interest" description="Disordered" evidence="1">
    <location>
        <begin position="146"/>
        <end position="294"/>
    </location>
</feature>
<organism evidence="2 3">
    <name type="scientific">Crepidotus variabilis</name>
    <dbReference type="NCBI Taxonomy" id="179855"/>
    <lineage>
        <taxon>Eukaryota</taxon>
        <taxon>Fungi</taxon>
        <taxon>Dikarya</taxon>
        <taxon>Basidiomycota</taxon>
        <taxon>Agaricomycotina</taxon>
        <taxon>Agaricomycetes</taxon>
        <taxon>Agaricomycetidae</taxon>
        <taxon>Agaricales</taxon>
        <taxon>Agaricineae</taxon>
        <taxon>Crepidotaceae</taxon>
        <taxon>Crepidotus</taxon>
    </lineage>
</organism>
<protein>
    <submittedName>
        <fullName evidence="2">Uncharacterized protein</fullName>
    </submittedName>
</protein>
<evidence type="ECO:0000256" key="1">
    <source>
        <dbReference type="SAM" id="MobiDB-lite"/>
    </source>
</evidence>
<dbReference type="AlphaFoldDB" id="A0A9P6E8M1"/>
<reference evidence="2" key="1">
    <citation type="submission" date="2020-11" db="EMBL/GenBank/DDBJ databases">
        <authorList>
            <consortium name="DOE Joint Genome Institute"/>
            <person name="Ahrendt S."/>
            <person name="Riley R."/>
            <person name="Andreopoulos W."/>
            <person name="Labutti K."/>
            <person name="Pangilinan J."/>
            <person name="Ruiz-Duenas F.J."/>
            <person name="Barrasa J.M."/>
            <person name="Sanchez-Garcia M."/>
            <person name="Camarero S."/>
            <person name="Miyauchi S."/>
            <person name="Serrano A."/>
            <person name="Linde D."/>
            <person name="Babiker R."/>
            <person name="Drula E."/>
            <person name="Ayuso-Fernandez I."/>
            <person name="Pacheco R."/>
            <person name="Padilla G."/>
            <person name="Ferreira P."/>
            <person name="Barriuso J."/>
            <person name="Kellner H."/>
            <person name="Castanera R."/>
            <person name="Alfaro M."/>
            <person name="Ramirez L."/>
            <person name="Pisabarro A.G."/>
            <person name="Kuo A."/>
            <person name="Tritt A."/>
            <person name="Lipzen A."/>
            <person name="He G."/>
            <person name="Yan M."/>
            <person name="Ng V."/>
            <person name="Cullen D."/>
            <person name="Martin F."/>
            <person name="Rosso M.-N."/>
            <person name="Henrissat B."/>
            <person name="Hibbett D."/>
            <person name="Martinez A.T."/>
            <person name="Grigoriev I.V."/>
        </authorList>
    </citation>
    <scope>NUCLEOTIDE SEQUENCE</scope>
    <source>
        <strain evidence="2">CBS 506.95</strain>
    </source>
</reference>
<evidence type="ECO:0000313" key="3">
    <source>
        <dbReference type="Proteomes" id="UP000807306"/>
    </source>
</evidence>
<feature type="compositionally biased region" description="Acidic residues" evidence="1">
    <location>
        <begin position="196"/>
        <end position="216"/>
    </location>
</feature>
<dbReference type="OrthoDB" id="3262817at2759"/>
<sequence>MLFRTFSGATENVPVSIFCYDGQRKLLRVYESYNDMIDSIATSFSIGRTQAISLSTTSLPACKGSDVLIDQSAFALLWPHLDEINVAVLGQDLPNRAGNNQGEISVSSRRTPTPEPIKSARPSLYNVGPIQSLELHSPRRISRIAQPHVAHTAPTSTATSESQRDVEEVVDLTSTSHHTEDPLFDFNDEAPRFEEQSEAEEQDEEEYQAQEEEEHEEERAPTPSPPQPPKKFKPALLPQFGEPEGLRIKKEKPREQTKEIETPTTPSGSVDNTTTSSKRDPLRRLPGAEEDSRFELAIRGPDPNMYAQFKLRGKNSVRKVLAAACKNFELDFERARLVQLVDSEEDGELYTDEIACSHEETMAACGINAHSRLFIKMDSLSEEEDYERARGMAYED</sequence>